<reference evidence="13" key="1">
    <citation type="submission" date="2025-08" db="UniProtKB">
        <authorList>
            <consortium name="RefSeq"/>
        </authorList>
    </citation>
    <scope>IDENTIFICATION</scope>
    <source>
        <tissue evidence="13">Gonads</tissue>
    </source>
</reference>
<feature type="transmembrane region" description="Helical" evidence="10">
    <location>
        <begin position="836"/>
        <end position="862"/>
    </location>
</feature>
<dbReference type="InterPro" id="IPR000008">
    <property type="entry name" value="C2_dom"/>
</dbReference>
<evidence type="ECO:0000256" key="9">
    <source>
        <dbReference type="SAM" id="MobiDB-lite"/>
    </source>
</evidence>
<dbReference type="InterPro" id="IPR035892">
    <property type="entry name" value="C2_domain_sf"/>
</dbReference>
<feature type="region of interest" description="Disordered" evidence="9">
    <location>
        <begin position="1"/>
        <end position="20"/>
    </location>
</feature>
<evidence type="ECO:0000313" key="12">
    <source>
        <dbReference type="Proteomes" id="UP000085678"/>
    </source>
</evidence>
<dbReference type="PROSITE" id="PS50004">
    <property type="entry name" value="C2"/>
    <property type="match status" value="3"/>
</dbReference>
<feature type="domain" description="C2" evidence="11">
    <location>
        <begin position="201"/>
        <end position="317"/>
    </location>
</feature>
<dbReference type="PRINTS" id="PR00360">
    <property type="entry name" value="C2DOMAIN"/>
</dbReference>
<dbReference type="GO" id="GO:0046928">
    <property type="term" value="P:regulation of neurotransmitter secretion"/>
    <property type="evidence" value="ECO:0007669"/>
    <property type="project" value="TreeGrafter"/>
</dbReference>
<keyword evidence="8 10" id="KW-0472">Membrane</keyword>
<evidence type="ECO:0000256" key="2">
    <source>
        <dbReference type="ARBA" id="ARBA00007923"/>
    </source>
</evidence>
<protein>
    <submittedName>
        <fullName evidence="13">Multiple C2 and transmembrane domain-containing protein 1-like</fullName>
    </submittedName>
</protein>
<keyword evidence="3 10" id="KW-0812">Transmembrane</keyword>
<dbReference type="AlphaFoldDB" id="A0A1S3J6U6"/>
<evidence type="ECO:0000256" key="5">
    <source>
        <dbReference type="ARBA" id="ARBA00022737"/>
    </source>
</evidence>
<keyword evidence="4" id="KW-0479">Metal-binding</keyword>
<keyword evidence="12" id="KW-1185">Reference proteome</keyword>
<evidence type="ECO:0000256" key="7">
    <source>
        <dbReference type="ARBA" id="ARBA00022989"/>
    </source>
</evidence>
<dbReference type="Pfam" id="PF08372">
    <property type="entry name" value="PRT_C"/>
    <property type="match status" value="1"/>
</dbReference>
<dbReference type="InParanoid" id="A0A1S3J6U6"/>
<comment type="subcellular location">
    <subcellularLocation>
        <location evidence="1">Membrane</location>
        <topology evidence="1">Multi-pass membrane protein</topology>
    </subcellularLocation>
</comment>
<proteinExistence type="inferred from homology"/>
<name>A0A1S3J6U6_LINAN</name>
<dbReference type="SUPFAM" id="SSF49562">
    <property type="entry name" value="C2 domain (Calcium/lipid-binding domain, CaLB)"/>
    <property type="match status" value="3"/>
</dbReference>
<feature type="transmembrane region" description="Helical" evidence="10">
    <location>
        <begin position="725"/>
        <end position="755"/>
    </location>
</feature>
<dbReference type="FunFam" id="2.60.40.150:FF:000050">
    <property type="entry name" value="Multiple C2 and transmembrane domain containing 1"/>
    <property type="match status" value="1"/>
</dbReference>
<gene>
    <name evidence="13" type="primary">LOC106170590</name>
</gene>
<dbReference type="CDD" id="cd08376">
    <property type="entry name" value="C2B_MCTP_PRT"/>
    <property type="match status" value="1"/>
</dbReference>
<dbReference type="PANTHER" id="PTHR45911">
    <property type="entry name" value="C2 DOMAIN-CONTAINING PROTEIN"/>
    <property type="match status" value="1"/>
</dbReference>
<dbReference type="CDD" id="cd08377">
    <property type="entry name" value="C2C_MCTP_PRT"/>
    <property type="match status" value="1"/>
</dbReference>
<evidence type="ECO:0000259" key="11">
    <source>
        <dbReference type="PROSITE" id="PS50004"/>
    </source>
</evidence>
<evidence type="ECO:0000313" key="13">
    <source>
        <dbReference type="RefSeq" id="XP_013405971.1"/>
    </source>
</evidence>
<evidence type="ECO:0000256" key="3">
    <source>
        <dbReference type="ARBA" id="ARBA00022692"/>
    </source>
</evidence>
<feature type="region of interest" description="Disordered" evidence="9">
    <location>
        <begin position="34"/>
        <end position="102"/>
    </location>
</feature>
<dbReference type="Gene3D" id="2.60.40.150">
    <property type="entry name" value="C2 domain"/>
    <property type="match status" value="3"/>
</dbReference>
<dbReference type="InterPro" id="IPR013583">
    <property type="entry name" value="MCTP_C"/>
</dbReference>
<feature type="compositionally biased region" description="Basic residues" evidence="9">
    <location>
        <begin position="55"/>
        <end position="73"/>
    </location>
</feature>
<sequence length="917" mass="105067">MEIESERSISRASVSTKMSTQHLSVVEVLVNGTTSMGSPENEQGGINGFEDRASPLKKSKRQRIWSSFKKLRPGYKDKDKTKPKKLGKQFSQSQPNVSDHDLKRHLHSNSRTDLGKPALESTVPVRTAESIDPSEIYTGNNLSRDKPAGGADAMIKGRFASDTALNNLNADINVKEMEEQDSGITIVDSQQWYARVSKFLDGLEHQKHITALRSHPFYQLNVILYEGRDLVIRDSSGTSDPYVKFKVAGKQLYRSRTKYKNLNPRWDEKFSIPIEDVFKPVVVKVFDYDRGLSDDQMGSGEIDLKQLDLNVPVDMTLKLSSPGQEEYMGYLKMQLTLVPKTQEEKEQDSSSDSDTDNVLSHFFHKGQQQQSSYGETAKKLKSQIWNSVVTIVLIEGKQLLPMDDNGLSDPYVKFRLGNEKCRSKVKSKTLEPRWLEEFQLHMFDDYSKQLEITVWDKDVTGDDFMGRAVIDLNTLESERTHKVVQPLEDGAGVITLLITVTGSAGRETISDLSNYTPIPYERDAIVQKYGLIKSFRNMPDIGWLQVKVIKAEGLASADFGGKSDPYCVLELVNDYLQTQTEYKTLNPEWNKVFTFNVKDIHSVLEVTVYDEDRDMKKEFLGKVAIPLLKICKGERKIFALKDRKLQKRTKGTIHLELDIVYNHFKAAIRTVNPREEKYMQPEPKMKISLLKRNVARMASIVTAVRDTAQFVQSCFTWESKMRSALAFLSFLVIVWNFELYMLPLTLLLILLWNYFMHQVAISLSKDTEYTQTTTAVVEEEDEDEEKDKEENRSLREKLDVIQGYCLTVQNILDHLASLGERVKNTFNWSVPWLTTFAVIVLFIATIILYYIPLRLIILAWGINKFTKKLRKPNAIPNNELLDFLSRVPNDIELMEFREFPLENSESPQHTSGRKKRE</sequence>
<accession>A0A1S3J6U6</accession>
<dbReference type="FunFam" id="2.60.40.150:FF:000019">
    <property type="entry name" value="Multiple C2 and transmembrane domain-containing protein 2 isoform 1"/>
    <property type="match status" value="1"/>
</dbReference>
<keyword evidence="6" id="KW-0106">Calcium</keyword>
<dbReference type="GO" id="GO:0005509">
    <property type="term" value="F:calcium ion binding"/>
    <property type="evidence" value="ECO:0007669"/>
    <property type="project" value="TreeGrafter"/>
</dbReference>
<evidence type="ECO:0000256" key="4">
    <source>
        <dbReference type="ARBA" id="ARBA00022723"/>
    </source>
</evidence>
<dbReference type="KEGG" id="lak:106170590"/>
<keyword evidence="5" id="KW-0677">Repeat</keyword>
<feature type="domain" description="C2" evidence="11">
    <location>
        <begin position="527"/>
        <end position="640"/>
    </location>
</feature>
<dbReference type="STRING" id="7574.A0A1S3J6U6"/>
<dbReference type="OrthoDB" id="5973539at2759"/>
<dbReference type="PANTHER" id="PTHR45911:SF4">
    <property type="entry name" value="MULTIPLE C2 AND TRANSMEMBRANE DOMAIN-CONTAINING PROTEIN"/>
    <property type="match status" value="1"/>
</dbReference>
<evidence type="ECO:0000256" key="1">
    <source>
        <dbReference type="ARBA" id="ARBA00004141"/>
    </source>
</evidence>
<evidence type="ECO:0000256" key="6">
    <source>
        <dbReference type="ARBA" id="ARBA00022837"/>
    </source>
</evidence>
<feature type="domain" description="C2" evidence="11">
    <location>
        <begin position="369"/>
        <end position="487"/>
    </location>
</feature>
<dbReference type="FunCoup" id="A0A1S3J6U6">
    <property type="interactions" value="152"/>
</dbReference>
<evidence type="ECO:0000256" key="10">
    <source>
        <dbReference type="SAM" id="Phobius"/>
    </source>
</evidence>
<dbReference type="Pfam" id="PF00168">
    <property type="entry name" value="C2"/>
    <property type="match status" value="3"/>
</dbReference>
<comment type="similarity">
    <text evidence="2">Belongs to the MCTP family.</text>
</comment>
<organism evidence="12 13">
    <name type="scientific">Lingula anatina</name>
    <name type="common">Brachiopod</name>
    <name type="synonym">Lingula unguis</name>
    <dbReference type="NCBI Taxonomy" id="7574"/>
    <lineage>
        <taxon>Eukaryota</taxon>
        <taxon>Metazoa</taxon>
        <taxon>Spiralia</taxon>
        <taxon>Lophotrochozoa</taxon>
        <taxon>Brachiopoda</taxon>
        <taxon>Linguliformea</taxon>
        <taxon>Lingulata</taxon>
        <taxon>Lingulida</taxon>
        <taxon>Linguloidea</taxon>
        <taxon>Lingulidae</taxon>
        <taxon>Lingula</taxon>
    </lineage>
</organism>
<dbReference type="RefSeq" id="XP_013405971.1">
    <property type="nucleotide sequence ID" value="XM_013550517.1"/>
</dbReference>
<dbReference type="SMART" id="SM00239">
    <property type="entry name" value="C2"/>
    <property type="match status" value="3"/>
</dbReference>
<dbReference type="GeneID" id="106170590"/>
<dbReference type="GO" id="GO:0030672">
    <property type="term" value="C:synaptic vesicle membrane"/>
    <property type="evidence" value="ECO:0007669"/>
    <property type="project" value="TreeGrafter"/>
</dbReference>
<evidence type="ECO:0000256" key="8">
    <source>
        <dbReference type="ARBA" id="ARBA00023136"/>
    </source>
</evidence>
<keyword evidence="7 10" id="KW-1133">Transmembrane helix</keyword>
<dbReference type="Proteomes" id="UP000085678">
    <property type="component" value="Unplaced"/>
</dbReference>